<comment type="caution">
    <text evidence="13">Lacks conserved residue(s) required for the propagation of feature annotation.</text>
</comment>
<comment type="domain">
    <text evidence="13">The segment S4 is probably the voltage-sensor and is characterized by a series of positively charged amino acids. The pore-forming region H5 is enclosed by the transmembrane segments S5 and S6 in the Shaker-type (1P/6TM) and contains the GYGD signature motif which seems to be involved in potassium selectivity.</text>
</comment>
<evidence type="ECO:0000256" key="6">
    <source>
        <dbReference type="ARBA" id="ARBA00022826"/>
    </source>
</evidence>
<gene>
    <name evidence="15" type="ORF">G2W53_012546</name>
</gene>
<dbReference type="InterPro" id="IPR003938">
    <property type="entry name" value="K_chnl_volt-dep_EAG/ELK/ERG"/>
</dbReference>
<evidence type="ECO:0000256" key="10">
    <source>
        <dbReference type="ARBA" id="ARBA00023065"/>
    </source>
</evidence>
<feature type="transmembrane region" description="Helical" evidence="13">
    <location>
        <begin position="246"/>
        <end position="266"/>
    </location>
</feature>
<dbReference type="SUPFAM" id="SSF81324">
    <property type="entry name" value="Voltage-gated potassium channels"/>
    <property type="match status" value="1"/>
</dbReference>
<dbReference type="PRINTS" id="PR01463">
    <property type="entry name" value="EAGCHANLFMLY"/>
</dbReference>
<keyword evidence="5 13" id="KW-0812">Transmembrane</keyword>
<evidence type="ECO:0000256" key="9">
    <source>
        <dbReference type="ARBA" id="ARBA00022989"/>
    </source>
</evidence>
<comment type="similarity">
    <text evidence="2 13">Belongs to the potassium channel family. Plant (TC 1.A.1.4) subfamily.</text>
</comment>
<feature type="transmembrane region" description="Helical" evidence="13">
    <location>
        <begin position="97"/>
        <end position="116"/>
    </location>
</feature>
<proteinExistence type="inferred from homology"/>
<evidence type="ECO:0000256" key="2">
    <source>
        <dbReference type="ARBA" id="ARBA00007929"/>
    </source>
</evidence>
<dbReference type="FunFam" id="1.10.287.70:FF:000123">
    <property type="entry name" value="Potassium channel KAT3"/>
    <property type="match status" value="1"/>
</dbReference>
<dbReference type="InterPro" id="IPR000595">
    <property type="entry name" value="cNMP-bd_dom"/>
</dbReference>
<keyword evidence="8 13" id="KW-0630">Potassium</keyword>
<sequence length="604" mass="69520">MSITQIRAALSLLVRRSSSDETSNLASFSSSLLPAFGTNIVDDAYLNRRKYVIAPFDRRYRLWQTSLVALVVYSAWASPFELAFRKGATGWLMPVDLIVDAFFAIDIILTFFVAYLDNSTYLLIDDHKKIAIRYLKKLHLPMDVAATLPFQQIYQILTGKTYENDVFGILNMLRLWRLRHVSQLFSRLEKDIRISYSATRFCKLTCVTLFAVHFAGCMYYWLAAHYDVPGKTWIGKEMADFKDRSIWLGYTYSMYWSIVTLTTVGYGDLHAENTREKIFTIFYMLFNIGLTAYIIGNITNLVVHSTVRTFAMRDAINQILKYASKNRLPEGLKEQMLAQMQLKFKTAELRQEKVLQDLPKAIRSSIAQHLFRNIVENAYLFEGVSADFITQLVSEMKAEYYSPKVDIILQNEMPSYFYILVSGAVDVLNDKNGTEQVRWNPKVFSSKLLLKLESGGMAGDIGVMFNIPQPFTVRCRKLSQVIQISHDHFKQMVETYSDDGKVIITNFIQHLTQEESIPDEVSSYHEGNAYKEGRTRNFNTLSGLVPTRVKIYGHHPKEHRIENMTSQKLILLPDNKEDLFKLAEQHKQLSEFAPSLHLRLSSSQ</sequence>
<comment type="subcellular location">
    <subcellularLocation>
        <location evidence="1 13">Membrane</location>
        <topology evidence="1 13">Multi-pass membrane protein</topology>
    </subcellularLocation>
</comment>
<evidence type="ECO:0000256" key="13">
    <source>
        <dbReference type="RuleBase" id="RU369015"/>
    </source>
</evidence>
<keyword evidence="9 13" id="KW-1133">Transmembrane helix</keyword>
<keyword evidence="12 13" id="KW-0407">Ion channel</keyword>
<evidence type="ECO:0000256" key="3">
    <source>
        <dbReference type="ARBA" id="ARBA00022448"/>
    </source>
</evidence>
<protein>
    <recommendedName>
        <fullName evidence="13">Potassium channel</fullName>
    </recommendedName>
</protein>
<keyword evidence="6 13" id="KW-0631">Potassium channel</keyword>
<dbReference type="PANTHER" id="PTHR45743">
    <property type="entry name" value="POTASSIUM CHANNEL AKT1"/>
    <property type="match status" value="1"/>
</dbReference>
<evidence type="ECO:0000259" key="14">
    <source>
        <dbReference type="PROSITE" id="PS50042"/>
    </source>
</evidence>
<dbReference type="PANTHER" id="PTHR45743:SF27">
    <property type="entry name" value="POTASSIUM CHANNEL KAT3"/>
    <property type="match status" value="1"/>
</dbReference>
<keyword evidence="16" id="KW-1185">Reference proteome</keyword>
<comment type="subunit">
    <text evidence="13">The potassium channel is composed of a homo- or heterotetrameric complex of pore-forming subunits.</text>
</comment>
<dbReference type="Proteomes" id="UP000634136">
    <property type="component" value="Unassembled WGS sequence"/>
</dbReference>
<dbReference type="PROSITE" id="PS50042">
    <property type="entry name" value="CNMP_BINDING_3"/>
    <property type="match status" value="1"/>
</dbReference>
<reference evidence="15" key="1">
    <citation type="submission" date="2020-09" db="EMBL/GenBank/DDBJ databases">
        <title>Genome-Enabled Discovery of Anthraquinone Biosynthesis in Senna tora.</title>
        <authorList>
            <person name="Kang S.-H."/>
            <person name="Pandey R.P."/>
            <person name="Lee C.-M."/>
            <person name="Sim J.-S."/>
            <person name="Jeong J.-T."/>
            <person name="Choi B.-S."/>
            <person name="Jung M."/>
            <person name="Ginzburg D."/>
            <person name="Zhao K."/>
            <person name="Won S.Y."/>
            <person name="Oh T.-J."/>
            <person name="Yu Y."/>
            <person name="Kim N.-H."/>
            <person name="Lee O.R."/>
            <person name="Lee T.-H."/>
            <person name="Bashyal P."/>
            <person name="Kim T.-S."/>
            <person name="Lee W.-H."/>
            <person name="Kawkins C."/>
            <person name="Kim C.-K."/>
            <person name="Kim J.S."/>
            <person name="Ahn B.O."/>
            <person name="Rhee S.Y."/>
            <person name="Sohng J.K."/>
        </authorList>
    </citation>
    <scope>NUCLEOTIDE SEQUENCE</scope>
    <source>
        <tissue evidence="15">Leaf</tissue>
    </source>
</reference>
<dbReference type="CDD" id="cd00038">
    <property type="entry name" value="CAP_ED"/>
    <property type="match status" value="1"/>
</dbReference>
<evidence type="ECO:0000256" key="12">
    <source>
        <dbReference type="ARBA" id="ARBA00023303"/>
    </source>
</evidence>
<dbReference type="SMART" id="SM00100">
    <property type="entry name" value="cNMP"/>
    <property type="match status" value="1"/>
</dbReference>
<accession>A0A834TX88</accession>
<feature type="domain" description="Cyclic nucleotide-binding" evidence="14">
    <location>
        <begin position="380"/>
        <end position="510"/>
    </location>
</feature>
<evidence type="ECO:0000256" key="11">
    <source>
        <dbReference type="ARBA" id="ARBA00023136"/>
    </source>
</evidence>
<dbReference type="Gene3D" id="1.10.287.70">
    <property type="match status" value="1"/>
</dbReference>
<keyword evidence="7 13" id="KW-0851">Voltage-gated channel</keyword>
<dbReference type="AlphaFoldDB" id="A0A834TX88"/>
<dbReference type="GO" id="GO:0034702">
    <property type="term" value="C:monoatomic ion channel complex"/>
    <property type="evidence" value="ECO:0007669"/>
    <property type="project" value="UniProtKB-KW"/>
</dbReference>
<dbReference type="FunFam" id="2.60.120.10:FF:000074">
    <property type="entry name" value="Potassium channel KAT2"/>
    <property type="match status" value="1"/>
</dbReference>
<evidence type="ECO:0000256" key="4">
    <source>
        <dbReference type="ARBA" id="ARBA00022538"/>
    </source>
</evidence>
<feature type="transmembrane region" description="Helical" evidence="13">
    <location>
        <begin position="278"/>
        <end position="296"/>
    </location>
</feature>
<dbReference type="OrthoDB" id="426293at2759"/>
<dbReference type="SUPFAM" id="SSF51206">
    <property type="entry name" value="cAMP-binding domain-like"/>
    <property type="match status" value="1"/>
</dbReference>
<evidence type="ECO:0000256" key="7">
    <source>
        <dbReference type="ARBA" id="ARBA00022882"/>
    </source>
</evidence>
<dbReference type="InterPro" id="IPR014710">
    <property type="entry name" value="RmlC-like_jellyroll"/>
</dbReference>
<dbReference type="Pfam" id="PF00520">
    <property type="entry name" value="Ion_trans"/>
    <property type="match status" value="1"/>
</dbReference>
<keyword evidence="4 13" id="KW-0633">Potassium transport</keyword>
<comment type="caution">
    <text evidence="15">The sequence shown here is derived from an EMBL/GenBank/DDBJ whole genome shotgun (WGS) entry which is preliminary data.</text>
</comment>
<evidence type="ECO:0000313" key="15">
    <source>
        <dbReference type="EMBL" id="KAF7830213.1"/>
    </source>
</evidence>
<evidence type="ECO:0000256" key="5">
    <source>
        <dbReference type="ARBA" id="ARBA00022692"/>
    </source>
</evidence>
<dbReference type="InterPro" id="IPR018490">
    <property type="entry name" value="cNMP-bd_dom_sf"/>
</dbReference>
<dbReference type="InterPro" id="IPR005821">
    <property type="entry name" value="Ion_trans_dom"/>
</dbReference>
<dbReference type="Gene3D" id="2.60.120.10">
    <property type="entry name" value="Jelly Rolls"/>
    <property type="match status" value="1"/>
</dbReference>
<organism evidence="15 16">
    <name type="scientific">Senna tora</name>
    <dbReference type="NCBI Taxonomy" id="362788"/>
    <lineage>
        <taxon>Eukaryota</taxon>
        <taxon>Viridiplantae</taxon>
        <taxon>Streptophyta</taxon>
        <taxon>Embryophyta</taxon>
        <taxon>Tracheophyta</taxon>
        <taxon>Spermatophyta</taxon>
        <taxon>Magnoliopsida</taxon>
        <taxon>eudicotyledons</taxon>
        <taxon>Gunneridae</taxon>
        <taxon>Pentapetalae</taxon>
        <taxon>rosids</taxon>
        <taxon>fabids</taxon>
        <taxon>Fabales</taxon>
        <taxon>Fabaceae</taxon>
        <taxon>Caesalpinioideae</taxon>
        <taxon>Cassia clade</taxon>
        <taxon>Senna</taxon>
    </lineage>
</organism>
<feature type="transmembrane region" description="Helical" evidence="13">
    <location>
        <begin position="60"/>
        <end position="77"/>
    </location>
</feature>
<keyword evidence="10 13" id="KW-0406">Ion transport</keyword>
<dbReference type="InterPro" id="IPR045319">
    <property type="entry name" value="KAT/AKT"/>
</dbReference>
<evidence type="ECO:0000313" key="16">
    <source>
        <dbReference type="Proteomes" id="UP000634136"/>
    </source>
</evidence>
<dbReference type="Pfam" id="PF00027">
    <property type="entry name" value="cNMP_binding"/>
    <property type="match status" value="1"/>
</dbReference>
<name>A0A834TX88_9FABA</name>
<keyword evidence="11 13" id="KW-0472">Membrane</keyword>
<dbReference type="EMBL" id="JAAIUW010000005">
    <property type="protein sequence ID" value="KAF7830213.1"/>
    <property type="molecule type" value="Genomic_DNA"/>
</dbReference>
<evidence type="ECO:0000256" key="1">
    <source>
        <dbReference type="ARBA" id="ARBA00004141"/>
    </source>
</evidence>
<feature type="transmembrane region" description="Helical" evidence="13">
    <location>
        <begin position="201"/>
        <end position="222"/>
    </location>
</feature>
<evidence type="ECO:0000256" key="8">
    <source>
        <dbReference type="ARBA" id="ARBA00022958"/>
    </source>
</evidence>
<keyword evidence="3 13" id="KW-0813">Transport</keyword>
<dbReference type="GO" id="GO:0005249">
    <property type="term" value="F:voltage-gated potassium channel activity"/>
    <property type="evidence" value="ECO:0007669"/>
    <property type="project" value="UniProtKB-UniRule"/>
</dbReference>
<comment type="function">
    <text evidence="13">Potassium channel.</text>
</comment>